<keyword evidence="2" id="KW-1185">Reference proteome</keyword>
<dbReference type="EMBL" id="BAABYW010000001">
    <property type="protein sequence ID" value="GAA6409025.1"/>
    <property type="molecule type" value="Genomic_DNA"/>
</dbReference>
<accession>A0ABQ0BC49</accession>
<sequence>MAGKTGVYPCYENQFQAGAAKEGATSIADMETFSVKFDNGVEEWYPFDTEGWVRRLATAKSITISVSGKRNIGDTGNDYVFNKTFKNGRDAEGYFGWTFPDGTVISWDAAVYNITNTGAGKSTEVGPLEFDVMSNGKPTVTLPSGGGAK</sequence>
<evidence type="ECO:0000313" key="1">
    <source>
        <dbReference type="EMBL" id="GAA6409025.1"/>
    </source>
</evidence>
<dbReference type="RefSeq" id="WP_095176332.1">
    <property type="nucleotide sequence ID" value="NZ_BAABYW010000001.1"/>
</dbReference>
<dbReference type="Proteomes" id="UP001600943">
    <property type="component" value="Unassembled WGS sequence"/>
</dbReference>
<proteinExistence type="predicted"/>
<evidence type="ECO:0008006" key="3">
    <source>
        <dbReference type="Google" id="ProtNLM"/>
    </source>
</evidence>
<evidence type="ECO:0000313" key="2">
    <source>
        <dbReference type="Proteomes" id="UP001600943"/>
    </source>
</evidence>
<comment type="caution">
    <text evidence="1">The sequence shown here is derived from an EMBL/GenBank/DDBJ whole genome shotgun (WGS) entry which is preliminary data.</text>
</comment>
<reference evidence="1 2" key="1">
    <citation type="submission" date="2024-04" db="EMBL/GenBank/DDBJ databases">
        <title>Defined microbial consortia suppress multidrug-resistant proinflammatory Enterobacteriaceae via ecological control.</title>
        <authorList>
            <person name="Furuichi M."/>
            <person name="Kawaguchi T."/>
            <person name="Pust M."/>
            <person name="Yasuma K."/>
            <person name="Plichta D."/>
            <person name="Hasegawa N."/>
            <person name="Ohya T."/>
            <person name="Bhattarai S."/>
            <person name="Sasajima S."/>
            <person name="Aoto Y."/>
            <person name="Tuganbaev T."/>
            <person name="Yaginuma M."/>
            <person name="Ueda M."/>
            <person name="Okahashi N."/>
            <person name="Amafuji K."/>
            <person name="Kiridooshi Y."/>
            <person name="Sugita K."/>
            <person name="Strazar M."/>
            <person name="Skelly A."/>
            <person name="Suda W."/>
            <person name="Hattori M."/>
            <person name="Nakamoto N."/>
            <person name="Caballero S."/>
            <person name="Norman J."/>
            <person name="Olle B."/>
            <person name="Tanoue T."/>
            <person name="Arita M."/>
            <person name="Bucci V."/>
            <person name="Atarashi K."/>
            <person name="Xavier R."/>
            <person name="Honda K."/>
        </authorList>
    </citation>
    <scope>NUCLEOTIDE SEQUENCE [LARGE SCALE GENOMIC DNA]</scope>
    <source>
        <strain evidence="2">k04-0078-D8-1</strain>
    </source>
</reference>
<protein>
    <recommendedName>
        <fullName evidence="3">Phage tail protein</fullName>
    </recommendedName>
</protein>
<name>A0ABQ0BC49_9FIRM</name>
<dbReference type="NCBIfam" id="NF047353">
    <property type="entry name" value="tube_lmo2291"/>
    <property type="match status" value="1"/>
</dbReference>
<gene>
    <name evidence="1" type="ORF">K040078D81_31420</name>
</gene>
<organism evidence="1 2">
    <name type="scientific">Blautia hominis</name>
    <dbReference type="NCBI Taxonomy" id="2025493"/>
    <lineage>
        <taxon>Bacteria</taxon>
        <taxon>Bacillati</taxon>
        <taxon>Bacillota</taxon>
        <taxon>Clostridia</taxon>
        <taxon>Lachnospirales</taxon>
        <taxon>Lachnospiraceae</taxon>
        <taxon>Blautia</taxon>
    </lineage>
</organism>